<dbReference type="PANTHER" id="PTHR42146">
    <property type="entry name" value="3',5'-CYCLIC-NUCLEOTIDE PHOSPHODIESTERASE"/>
    <property type="match status" value="1"/>
</dbReference>
<dbReference type="Gene3D" id="3.10.310.30">
    <property type="match status" value="1"/>
</dbReference>
<comment type="caution">
    <text evidence="1">The sequence shown here is derived from an EMBL/GenBank/DDBJ whole genome shotgun (WGS) entry which is preliminary data.</text>
</comment>
<accession>A0A7J9NVF2</accession>
<organism evidence="1 2">
    <name type="scientific">Methanococcus maripaludis</name>
    <name type="common">Methanococcus deltae</name>
    <dbReference type="NCBI Taxonomy" id="39152"/>
    <lineage>
        <taxon>Archaea</taxon>
        <taxon>Methanobacteriati</taxon>
        <taxon>Methanobacteriota</taxon>
        <taxon>Methanomada group</taxon>
        <taxon>Methanococci</taxon>
        <taxon>Methanococcales</taxon>
        <taxon>Methanococcaceae</taxon>
        <taxon>Methanococcus</taxon>
    </lineage>
</organism>
<protein>
    <submittedName>
        <fullName evidence="1">Oligoribonuclease NrnB/cAMP/cGMP phosphodiesterase (DHH superfamily)</fullName>
    </submittedName>
</protein>
<gene>
    <name evidence="1" type="ORF">HNP86_001809</name>
</gene>
<sequence>MITTDVDLVDDKGFSFYDMLNAVKYHTVHVTHNDLDGVGCIVANRMISDVNDVADYVVCDSKNYENVLFALGASTYARNIRRLYITDLPLKEQCIRALKFSSLPSGSIYIYDHHETKHETRADLIKLTGGHGPTIKSELLGKATCATELFYYANLSPSRGASDATREFVTAVTLHDTFRWKTEPGLLSDLAYKLNLGFIGLNDTKRFVDLVVGALCDNINKFELPDELIGMASREDANIKRFTLSDDMLYRHNFDGYKCILIDMGKYARLGSYIASDVLEANPDVDFVLYTQGENVQFRGHGKIDLGEYIRRFNGGGHFNAAGCSIEGFKDYIARKTA</sequence>
<dbReference type="RefSeq" id="WP_181501476.1">
    <property type="nucleotide sequence ID" value="NZ_JACDUH010000003.1"/>
</dbReference>
<dbReference type="PANTHER" id="PTHR42146:SF1">
    <property type="entry name" value="OLIGORIBONUCLEASE NRNB"/>
    <property type="match status" value="1"/>
</dbReference>
<dbReference type="EMBL" id="JACDUH010000003">
    <property type="protein sequence ID" value="MBA2851650.1"/>
    <property type="molecule type" value="Genomic_DNA"/>
</dbReference>
<dbReference type="AlphaFoldDB" id="A0A7J9NVF2"/>
<reference evidence="1 2" key="1">
    <citation type="submission" date="2020-07" db="EMBL/GenBank/DDBJ databases">
        <title>Genomic Encyclopedia of Type Strains, Phase IV (KMG-V): Genome sequencing to study the core and pangenomes of soil and plant-associated prokaryotes.</title>
        <authorList>
            <person name="Whitman W."/>
        </authorList>
    </citation>
    <scope>NUCLEOTIDE SEQUENCE [LARGE SCALE GENOMIC DNA]</scope>
    <source>
        <strain evidence="1 2">A1</strain>
    </source>
</reference>
<dbReference type="InterPro" id="IPR052968">
    <property type="entry name" value="Nucleotide_metab_enz"/>
</dbReference>
<proteinExistence type="predicted"/>
<dbReference type="Proteomes" id="UP000564425">
    <property type="component" value="Unassembled WGS sequence"/>
</dbReference>
<name>A0A7J9NVF2_METMI</name>
<evidence type="ECO:0000313" key="2">
    <source>
        <dbReference type="Proteomes" id="UP000564425"/>
    </source>
</evidence>
<evidence type="ECO:0000313" key="1">
    <source>
        <dbReference type="EMBL" id="MBA2851650.1"/>
    </source>
</evidence>
<dbReference type="SUPFAM" id="SSF64182">
    <property type="entry name" value="DHH phosphoesterases"/>
    <property type="match status" value="1"/>
</dbReference>
<dbReference type="InterPro" id="IPR038763">
    <property type="entry name" value="DHH_sf"/>
</dbReference>